<evidence type="ECO:0000313" key="3">
    <source>
        <dbReference type="Proteomes" id="UP001219525"/>
    </source>
</evidence>
<name>A0AAD7E3U1_9AGAR</name>
<protein>
    <submittedName>
        <fullName evidence="2">Uncharacterized protein</fullName>
    </submittedName>
</protein>
<proteinExistence type="predicted"/>
<keyword evidence="3" id="KW-1185">Reference proteome</keyword>
<dbReference type="AlphaFoldDB" id="A0AAD7E3U1"/>
<dbReference type="Proteomes" id="UP001219525">
    <property type="component" value="Unassembled WGS sequence"/>
</dbReference>
<feature type="compositionally biased region" description="Polar residues" evidence="1">
    <location>
        <begin position="151"/>
        <end position="164"/>
    </location>
</feature>
<organism evidence="2 3">
    <name type="scientific">Mycena pura</name>
    <dbReference type="NCBI Taxonomy" id="153505"/>
    <lineage>
        <taxon>Eukaryota</taxon>
        <taxon>Fungi</taxon>
        <taxon>Dikarya</taxon>
        <taxon>Basidiomycota</taxon>
        <taxon>Agaricomycotina</taxon>
        <taxon>Agaricomycetes</taxon>
        <taxon>Agaricomycetidae</taxon>
        <taxon>Agaricales</taxon>
        <taxon>Marasmiineae</taxon>
        <taxon>Mycenaceae</taxon>
        <taxon>Mycena</taxon>
    </lineage>
</organism>
<evidence type="ECO:0000313" key="2">
    <source>
        <dbReference type="EMBL" id="KAJ7226008.1"/>
    </source>
</evidence>
<comment type="caution">
    <text evidence="2">The sequence shown here is derived from an EMBL/GenBank/DDBJ whole genome shotgun (WGS) entry which is preliminary data.</text>
</comment>
<feature type="region of interest" description="Disordered" evidence="1">
    <location>
        <begin position="142"/>
        <end position="164"/>
    </location>
</feature>
<reference evidence="2" key="1">
    <citation type="submission" date="2023-03" db="EMBL/GenBank/DDBJ databases">
        <title>Massive genome expansion in bonnet fungi (Mycena s.s.) driven by repeated elements and novel gene families across ecological guilds.</title>
        <authorList>
            <consortium name="Lawrence Berkeley National Laboratory"/>
            <person name="Harder C.B."/>
            <person name="Miyauchi S."/>
            <person name="Viragh M."/>
            <person name="Kuo A."/>
            <person name="Thoen E."/>
            <person name="Andreopoulos B."/>
            <person name="Lu D."/>
            <person name="Skrede I."/>
            <person name="Drula E."/>
            <person name="Henrissat B."/>
            <person name="Morin E."/>
            <person name="Kohler A."/>
            <person name="Barry K."/>
            <person name="LaButti K."/>
            <person name="Morin E."/>
            <person name="Salamov A."/>
            <person name="Lipzen A."/>
            <person name="Mereny Z."/>
            <person name="Hegedus B."/>
            <person name="Baldrian P."/>
            <person name="Stursova M."/>
            <person name="Weitz H."/>
            <person name="Taylor A."/>
            <person name="Grigoriev I.V."/>
            <person name="Nagy L.G."/>
            <person name="Martin F."/>
            <person name="Kauserud H."/>
        </authorList>
    </citation>
    <scope>NUCLEOTIDE SEQUENCE</scope>
    <source>
        <strain evidence="2">9144</strain>
    </source>
</reference>
<accession>A0AAD7E3U1</accession>
<dbReference type="EMBL" id="JARJCW010000004">
    <property type="protein sequence ID" value="KAJ7226008.1"/>
    <property type="molecule type" value="Genomic_DNA"/>
</dbReference>
<sequence length="164" mass="19158">MSNATRSIPIPFVFGFYLTAPQMRIIAREWLAPEIYAACQTDRDYQRRLVDHCRAKSCKWTFLPDSQNETGEECYLWVTHVIPSWDGKNPRTTMPRKLWANVEKMFGFNDLKVACMMWPRHLSPPTWMMSTMLHNIKIGERNRRQQDAQKESGSTAVETTQQTA</sequence>
<gene>
    <name evidence="2" type="ORF">GGX14DRAFT_423456</name>
</gene>
<evidence type="ECO:0000256" key="1">
    <source>
        <dbReference type="SAM" id="MobiDB-lite"/>
    </source>
</evidence>